<evidence type="ECO:0000256" key="2">
    <source>
        <dbReference type="ARBA" id="ARBA00023002"/>
    </source>
</evidence>
<dbReference type="GO" id="GO:0008794">
    <property type="term" value="F:arsenate reductase (glutaredoxin) activity"/>
    <property type="evidence" value="ECO:0007669"/>
    <property type="project" value="UniProtKB-UniRule"/>
</dbReference>
<name>A0A432WNC8_9GAMM</name>
<accession>A0A432WNC8</accession>
<dbReference type="Gene3D" id="3.40.30.10">
    <property type="entry name" value="Glutaredoxin"/>
    <property type="match status" value="1"/>
</dbReference>
<comment type="similarity">
    <text evidence="1 3 4">Belongs to the ArsC family.</text>
</comment>
<sequence length="118" mass="13505">METFTIYHNPRCSKSRETLKLLQSNGVEPRVVEYLKTPLLPTELLDLADMVGVDLVHLLRKKEDLYQRADFASVEDDRHALAKKLSDNIKVLERPIVVNESTKVARVGRPPENILEIL</sequence>
<organism evidence="5 6">
    <name type="scientific">Aliidiomarina sanyensis</name>
    <dbReference type="NCBI Taxonomy" id="1249555"/>
    <lineage>
        <taxon>Bacteria</taxon>
        <taxon>Pseudomonadati</taxon>
        <taxon>Pseudomonadota</taxon>
        <taxon>Gammaproteobacteria</taxon>
        <taxon>Alteromonadales</taxon>
        <taxon>Idiomarinaceae</taxon>
        <taxon>Aliidiomarina</taxon>
    </lineage>
</organism>
<dbReference type="PROSITE" id="PS51353">
    <property type="entry name" value="ARSC"/>
    <property type="match status" value="1"/>
</dbReference>
<dbReference type="EMBL" id="PIPM01000003">
    <property type="protein sequence ID" value="RUO35197.1"/>
    <property type="molecule type" value="Genomic_DNA"/>
</dbReference>
<proteinExistence type="inferred from homology"/>
<evidence type="ECO:0000256" key="4">
    <source>
        <dbReference type="RuleBase" id="RU362029"/>
    </source>
</evidence>
<gene>
    <name evidence="5" type="primary">arsC</name>
    <name evidence="5" type="ORF">CWE11_03950</name>
</gene>
<dbReference type="AlphaFoldDB" id="A0A432WNC8"/>
<dbReference type="OrthoDB" id="9790554at2"/>
<dbReference type="PANTHER" id="PTHR30041">
    <property type="entry name" value="ARSENATE REDUCTASE"/>
    <property type="match status" value="1"/>
</dbReference>
<dbReference type="SUPFAM" id="SSF52833">
    <property type="entry name" value="Thioredoxin-like"/>
    <property type="match status" value="1"/>
</dbReference>
<evidence type="ECO:0000313" key="6">
    <source>
        <dbReference type="Proteomes" id="UP000288405"/>
    </source>
</evidence>
<keyword evidence="6" id="KW-1185">Reference proteome</keyword>
<dbReference type="EC" id="1.20.4.1" evidence="4"/>
<comment type="caution">
    <text evidence="5">The sequence shown here is derived from an EMBL/GenBank/DDBJ whole genome shotgun (WGS) entry which is preliminary data.</text>
</comment>
<evidence type="ECO:0000256" key="3">
    <source>
        <dbReference type="PROSITE-ProRule" id="PRU01282"/>
    </source>
</evidence>
<keyword evidence="2 4" id="KW-0560">Oxidoreductase</keyword>
<dbReference type="InterPro" id="IPR036249">
    <property type="entry name" value="Thioredoxin-like_sf"/>
</dbReference>
<protein>
    <recommendedName>
        <fullName evidence="4">Arsenate reductase</fullName>
        <ecNumber evidence="4">1.20.4.1</ecNumber>
    </recommendedName>
</protein>
<evidence type="ECO:0000313" key="5">
    <source>
        <dbReference type="EMBL" id="RUO35197.1"/>
    </source>
</evidence>
<dbReference type="Proteomes" id="UP000288405">
    <property type="component" value="Unassembled WGS sequence"/>
</dbReference>
<dbReference type="InterPro" id="IPR006659">
    <property type="entry name" value="Arsenate_reductase"/>
</dbReference>
<dbReference type="PANTHER" id="PTHR30041:SF4">
    <property type="entry name" value="ARSENATE REDUCTASE"/>
    <property type="match status" value="1"/>
</dbReference>
<comment type="catalytic activity">
    <reaction evidence="4">
        <text>[glutaredoxin]-dithiol + arsenate + glutathione + H(+) = glutathionyl-S-S-[glutaredoxin] + arsenite + H2O</text>
        <dbReference type="Rhea" id="RHEA:22016"/>
        <dbReference type="Rhea" id="RHEA-COMP:10729"/>
        <dbReference type="Rhea" id="RHEA-COMP:17668"/>
        <dbReference type="ChEBI" id="CHEBI:15377"/>
        <dbReference type="ChEBI" id="CHEBI:15378"/>
        <dbReference type="ChEBI" id="CHEBI:29242"/>
        <dbReference type="ChEBI" id="CHEBI:29950"/>
        <dbReference type="ChEBI" id="CHEBI:48597"/>
        <dbReference type="ChEBI" id="CHEBI:57925"/>
        <dbReference type="ChEBI" id="CHEBI:146199"/>
        <dbReference type="EC" id="1.20.4.1"/>
    </reaction>
</comment>
<dbReference type="InterPro" id="IPR006660">
    <property type="entry name" value="Arsenate_reductase-like"/>
</dbReference>
<dbReference type="Pfam" id="PF03960">
    <property type="entry name" value="ArsC"/>
    <property type="match status" value="1"/>
</dbReference>
<reference evidence="5 6" key="1">
    <citation type="journal article" date="2011" name="Front. Microbiol.">
        <title>Genomic signatures of strain selection and enhancement in Bacillus atrophaeus var. globigii, a historical biowarfare simulant.</title>
        <authorList>
            <person name="Gibbons H.S."/>
            <person name="Broomall S.M."/>
            <person name="McNew L.A."/>
            <person name="Daligault H."/>
            <person name="Chapman C."/>
            <person name="Bruce D."/>
            <person name="Karavis M."/>
            <person name="Krepps M."/>
            <person name="McGregor P.A."/>
            <person name="Hong C."/>
            <person name="Park K.H."/>
            <person name="Akmal A."/>
            <person name="Feldman A."/>
            <person name="Lin J.S."/>
            <person name="Chang W.E."/>
            <person name="Higgs B.W."/>
            <person name="Demirev P."/>
            <person name="Lindquist J."/>
            <person name="Liem A."/>
            <person name="Fochler E."/>
            <person name="Read T.D."/>
            <person name="Tapia R."/>
            <person name="Johnson S."/>
            <person name="Bishop-Lilly K.A."/>
            <person name="Detter C."/>
            <person name="Han C."/>
            <person name="Sozhamannan S."/>
            <person name="Rosenzweig C.N."/>
            <person name="Skowronski E.W."/>
        </authorList>
    </citation>
    <scope>NUCLEOTIDE SEQUENCE [LARGE SCALE GENOMIC DNA]</scope>
    <source>
        <strain evidence="5 6">GYP-17</strain>
    </source>
</reference>
<dbReference type="RefSeq" id="WP_126776315.1">
    <property type="nucleotide sequence ID" value="NZ_PIPM01000003.1"/>
</dbReference>
<evidence type="ECO:0000256" key="1">
    <source>
        <dbReference type="ARBA" id="ARBA00007198"/>
    </source>
</evidence>
<dbReference type="NCBIfam" id="TIGR00014">
    <property type="entry name" value="arsC"/>
    <property type="match status" value="1"/>
</dbReference>